<comment type="pathway">
    <text evidence="5">Amine and polyamine biosynthesis; putrescine biosynthesis via L-ornithine pathway; putrescine from L-ornithine: step 1/1.</text>
</comment>
<dbReference type="InterPro" id="IPR029066">
    <property type="entry name" value="PLP-binding_barrel"/>
</dbReference>
<evidence type="ECO:0000259" key="10">
    <source>
        <dbReference type="Pfam" id="PF02784"/>
    </source>
</evidence>
<evidence type="ECO:0000259" key="9">
    <source>
        <dbReference type="Pfam" id="PF00278"/>
    </source>
</evidence>
<gene>
    <name evidence="11" type="ORF">PFY00_10940</name>
</gene>
<dbReference type="SUPFAM" id="SSF51419">
    <property type="entry name" value="PLP-binding barrel"/>
    <property type="match status" value="1"/>
</dbReference>
<dbReference type="PROSITE" id="PS00878">
    <property type="entry name" value="ODR_DC_2_1"/>
    <property type="match status" value="1"/>
</dbReference>
<evidence type="ECO:0000256" key="4">
    <source>
        <dbReference type="ARBA" id="ARBA00023239"/>
    </source>
</evidence>
<name>A0ABT4XTG5_9RHOB</name>
<evidence type="ECO:0000313" key="11">
    <source>
        <dbReference type="EMBL" id="MDA7425244.1"/>
    </source>
</evidence>
<evidence type="ECO:0000256" key="3">
    <source>
        <dbReference type="ARBA" id="ARBA00022898"/>
    </source>
</evidence>
<feature type="domain" description="Orn/DAP/Arg decarboxylase 2 N-terminal" evidence="10">
    <location>
        <begin position="32"/>
        <end position="257"/>
    </location>
</feature>
<dbReference type="InterPro" id="IPR022644">
    <property type="entry name" value="De-COase2_N"/>
</dbReference>
<dbReference type="InterPro" id="IPR022643">
    <property type="entry name" value="De-COase2_C"/>
</dbReference>
<evidence type="ECO:0000256" key="6">
    <source>
        <dbReference type="ARBA" id="ARBA00034138"/>
    </source>
</evidence>
<dbReference type="PRINTS" id="PR01182">
    <property type="entry name" value="ORNDCRBXLASE"/>
</dbReference>
<comment type="similarity">
    <text evidence="2 8">Belongs to the Orn/Lys/Arg decarboxylase class-II family.</text>
</comment>
<dbReference type="EMBL" id="JAQIOY010000003">
    <property type="protein sequence ID" value="MDA7425244.1"/>
    <property type="molecule type" value="Genomic_DNA"/>
</dbReference>
<feature type="domain" description="Orn/DAP/Arg decarboxylase 2 C-terminal" evidence="9">
    <location>
        <begin position="258"/>
        <end position="348"/>
    </location>
</feature>
<evidence type="ECO:0000256" key="8">
    <source>
        <dbReference type="RuleBase" id="RU003737"/>
    </source>
</evidence>
<comment type="caution">
    <text evidence="11">The sequence shown here is derived from an EMBL/GenBank/DDBJ whole genome shotgun (WGS) entry which is preliminary data.</text>
</comment>
<dbReference type="Pfam" id="PF02784">
    <property type="entry name" value="Orn_Arg_deC_N"/>
    <property type="match status" value="1"/>
</dbReference>
<dbReference type="EC" id="4.1.1.17" evidence="6"/>
<comment type="cofactor">
    <cofactor evidence="1">
        <name>pyridoxal 5'-phosphate</name>
        <dbReference type="ChEBI" id="CHEBI:597326"/>
    </cofactor>
</comment>
<evidence type="ECO:0000256" key="7">
    <source>
        <dbReference type="ARBA" id="ARBA00049127"/>
    </source>
</evidence>
<comment type="catalytic activity">
    <reaction evidence="7">
        <text>L-ornithine + H(+) = putrescine + CO2</text>
        <dbReference type="Rhea" id="RHEA:22964"/>
        <dbReference type="ChEBI" id="CHEBI:15378"/>
        <dbReference type="ChEBI" id="CHEBI:16526"/>
        <dbReference type="ChEBI" id="CHEBI:46911"/>
        <dbReference type="ChEBI" id="CHEBI:326268"/>
        <dbReference type="EC" id="4.1.1.17"/>
    </reaction>
</comment>
<dbReference type="SUPFAM" id="SSF50621">
    <property type="entry name" value="Alanine racemase C-terminal domain-like"/>
    <property type="match status" value="1"/>
</dbReference>
<reference evidence="11 12" key="1">
    <citation type="submission" date="2023-01" db="EMBL/GenBank/DDBJ databases">
        <title>Thalassococcus onchidii sp. nov., isolated from a marine invertebrate from the South China Sea.</title>
        <authorList>
            <person name="Xu S."/>
            <person name="Liu Z."/>
            <person name="Xu Y."/>
        </authorList>
    </citation>
    <scope>NUCLEOTIDE SEQUENCE [LARGE SCALE GENOMIC DNA]</scope>
    <source>
        <strain evidence="11 12">KCTC 32084</strain>
    </source>
</reference>
<dbReference type="InterPro" id="IPR000183">
    <property type="entry name" value="Orn/DAP/Arg_de-COase"/>
</dbReference>
<proteinExistence type="inferred from homology"/>
<keyword evidence="3" id="KW-0663">Pyridoxal phosphate</keyword>
<evidence type="ECO:0000256" key="2">
    <source>
        <dbReference type="ARBA" id="ARBA00008872"/>
    </source>
</evidence>
<accession>A0ABT4XTG5</accession>
<dbReference type="PANTHER" id="PTHR11482">
    <property type="entry name" value="ARGININE/DIAMINOPIMELATE/ORNITHINE DECARBOXYLASE"/>
    <property type="match status" value="1"/>
</dbReference>
<dbReference type="PRINTS" id="PR01179">
    <property type="entry name" value="ODADCRBXLASE"/>
</dbReference>
<organism evidence="11 12">
    <name type="scientific">Thalassococcus lentus</name>
    <dbReference type="NCBI Taxonomy" id="1210524"/>
    <lineage>
        <taxon>Bacteria</taxon>
        <taxon>Pseudomonadati</taxon>
        <taxon>Pseudomonadota</taxon>
        <taxon>Alphaproteobacteria</taxon>
        <taxon>Rhodobacterales</taxon>
        <taxon>Roseobacteraceae</taxon>
        <taxon>Thalassococcus</taxon>
    </lineage>
</organism>
<evidence type="ECO:0000256" key="5">
    <source>
        <dbReference type="ARBA" id="ARBA00034115"/>
    </source>
</evidence>
<dbReference type="Gene3D" id="3.20.20.10">
    <property type="entry name" value="Alanine racemase"/>
    <property type="match status" value="1"/>
</dbReference>
<dbReference type="PANTHER" id="PTHR11482:SF6">
    <property type="entry name" value="ORNITHINE DECARBOXYLASE 1-RELATED"/>
    <property type="match status" value="1"/>
</dbReference>
<dbReference type="InterPro" id="IPR002433">
    <property type="entry name" value="Orn_de-COase"/>
</dbReference>
<evidence type="ECO:0000256" key="1">
    <source>
        <dbReference type="ARBA" id="ARBA00001933"/>
    </source>
</evidence>
<dbReference type="InterPro" id="IPR022653">
    <property type="entry name" value="De-COase2_pyr-phos_BS"/>
</dbReference>
<dbReference type="InterPro" id="IPR009006">
    <property type="entry name" value="Ala_racemase/Decarboxylase_C"/>
</dbReference>
<evidence type="ECO:0000313" key="12">
    <source>
        <dbReference type="Proteomes" id="UP001210720"/>
    </source>
</evidence>
<dbReference type="Gene3D" id="2.40.37.10">
    <property type="entry name" value="Lyase, Ornithine Decarboxylase, Chain A, domain 1"/>
    <property type="match status" value="1"/>
</dbReference>
<dbReference type="Proteomes" id="UP001210720">
    <property type="component" value="Unassembled WGS sequence"/>
</dbReference>
<keyword evidence="4" id="KW-0456">Lyase</keyword>
<keyword evidence="12" id="KW-1185">Reference proteome</keyword>
<dbReference type="Pfam" id="PF00278">
    <property type="entry name" value="Orn_DAP_Arg_deC"/>
    <property type="match status" value="1"/>
</dbReference>
<protein>
    <recommendedName>
        <fullName evidence="6">ornithine decarboxylase</fullName>
        <ecNumber evidence="6">4.1.1.17</ecNumber>
    </recommendedName>
</protein>
<sequence length="377" mass="40456">MLEQRFLSDPVDWLLRNNPDEPVFFFDPRVLRRTAEQFRRDFPGLVTYAVKANPEPEVLATLVQAGMQTFDIASPAEMALVRAVCPGAVLHYHNPIRSLAEIEQGRSFEVASWSIDRKSELDKLGNITGCEIAVRLKLPLKGAAYDFGEKFGAEPDRVTGLLQDVVARGGLPSVTFHPGTQCEAPKVWAAYIAEAAQAAARAGVTLHRLNVGGGFAAHRKGAAPDIPAVFRTIQQATAHHFDVPPPLVCEPGRAMVAEAFKLAVRIKAKVPGAVYLNDGIYGGLSEWRDLLPGSRLRVISADGVERTGRSEPTTIFGPTCDSLDKLPSPVALPGDCADGDHVLLEGMGAYAAAITTGFNGYGARRVVTLTHPTGDGG</sequence>